<sequence length="126" mass="14839">MNSITINPLEQSTQKIVDLLTQLTQDYQQILQQDKKTLLENFPPNNHKFSILEEIDLLTADLRGYASQIKINQQIKNPDQTLTKLRDFRILANPSLAELYFTKNKQFPLIYQYLQKLDYLKLLLID</sequence>
<dbReference type="Proteomes" id="UP001065613">
    <property type="component" value="Chromosome"/>
</dbReference>
<dbReference type="KEGG" id="wna:KA717_25085"/>
<gene>
    <name evidence="1" type="ORF">KA717_25085</name>
</gene>
<proteinExistence type="predicted"/>
<dbReference type="EMBL" id="CP073041">
    <property type="protein sequence ID" value="UXE59180.1"/>
    <property type="molecule type" value="Genomic_DNA"/>
</dbReference>
<reference evidence="1" key="1">
    <citation type="submission" date="2021-04" db="EMBL/GenBank/DDBJ databases">
        <title>Genome sequence of Woronichinia naegeliana from Washington state freshwater lake bloom.</title>
        <authorList>
            <person name="Dreher T.W."/>
        </authorList>
    </citation>
    <scope>NUCLEOTIDE SEQUENCE</scope>
    <source>
        <strain evidence="1">WA131</strain>
    </source>
</reference>
<organism evidence="1">
    <name type="scientific">Woronichinia naegeliana WA131</name>
    <dbReference type="NCBI Taxonomy" id="2824559"/>
    <lineage>
        <taxon>Bacteria</taxon>
        <taxon>Bacillati</taxon>
        <taxon>Cyanobacteriota</taxon>
        <taxon>Cyanophyceae</taxon>
        <taxon>Synechococcales</taxon>
        <taxon>Coelosphaeriaceae</taxon>
        <taxon>Woronichinia</taxon>
    </lineage>
</organism>
<dbReference type="AlphaFoldDB" id="A0A977KV80"/>
<name>A0A977KV80_9CYAN</name>
<accession>A0A977KV80</accession>
<evidence type="ECO:0000313" key="1">
    <source>
        <dbReference type="EMBL" id="UXE59180.1"/>
    </source>
</evidence>
<protein>
    <submittedName>
        <fullName evidence="1">Uncharacterized protein</fullName>
    </submittedName>
</protein>